<proteinExistence type="predicted"/>
<keyword evidence="2" id="KW-0677">Repeat</keyword>
<feature type="transmembrane region" description="Helical" evidence="4">
    <location>
        <begin position="409"/>
        <end position="433"/>
    </location>
</feature>
<dbReference type="Pfam" id="PF13516">
    <property type="entry name" value="LRR_6"/>
    <property type="match status" value="1"/>
</dbReference>
<accession>A0A9Q1CK15</accession>
<keyword evidence="7" id="KW-1185">Reference proteome</keyword>
<protein>
    <submittedName>
        <fullName evidence="6">Leucine-rich repeat transmembrane neuronal protein 2</fullName>
    </submittedName>
</protein>
<evidence type="ECO:0000313" key="7">
    <source>
        <dbReference type="Proteomes" id="UP001152320"/>
    </source>
</evidence>
<feature type="signal peptide" evidence="5">
    <location>
        <begin position="1"/>
        <end position="22"/>
    </location>
</feature>
<dbReference type="InterPro" id="IPR001611">
    <property type="entry name" value="Leu-rich_rpt"/>
</dbReference>
<evidence type="ECO:0000256" key="4">
    <source>
        <dbReference type="SAM" id="Phobius"/>
    </source>
</evidence>
<feature type="region of interest" description="Disordered" evidence="3">
    <location>
        <begin position="588"/>
        <end position="651"/>
    </location>
</feature>
<feature type="region of interest" description="Disordered" evidence="3">
    <location>
        <begin position="449"/>
        <end position="473"/>
    </location>
</feature>
<reference evidence="6" key="1">
    <citation type="submission" date="2021-10" db="EMBL/GenBank/DDBJ databases">
        <title>Tropical sea cucumber genome reveals ecological adaptation and Cuvierian tubules defense mechanism.</title>
        <authorList>
            <person name="Chen T."/>
        </authorList>
    </citation>
    <scope>NUCLEOTIDE SEQUENCE</scope>
    <source>
        <strain evidence="6">Nanhai2018</strain>
        <tissue evidence="6">Muscle</tissue>
    </source>
</reference>
<name>A0A9Q1CK15_HOLLE</name>
<keyword evidence="1" id="KW-0433">Leucine-rich repeat</keyword>
<dbReference type="PANTHER" id="PTHR24366:SF96">
    <property type="entry name" value="LEUCINE RICH REPEAT CONTAINING 53"/>
    <property type="match status" value="1"/>
</dbReference>
<organism evidence="6 7">
    <name type="scientific">Holothuria leucospilota</name>
    <name type="common">Black long sea cucumber</name>
    <name type="synonym">Mertensiothuria leucospilota</name>
    <dbReference type="NCBI Taxonomy" id="206669"/>
    <lineage>
        <taxon>Eukaryota</taxon>
        <taxon>Metazoa</taxon>
        <taxon>Echinodermata</taxon>
        <taxon>Eleutherozoa</taxon>
        <taxon>Echinozoa</taxon>
        <taxon>Holothuroidea</taxon>
        <taxon>Aspidochirotacea</taxon>
        <taxon>Aspidochirotida</taxon>
        <taxon>Holothuriidae</taxon>
        <taxon>Holothuria</taxon>
    </lineage>
</organism>
<dbReference type="PANTHER" id="PTHR24366">
    <property type="entry name" value="IG(IMMUNOGLOBULIN) AND LRR(LEUCINE RICH REPEAT) DOMAINS"/>
    <property type="match status" value="1"/>
</dbReference>
<dbReference type="PROSITE" id="PS51450">
    <property type="entry name" value="LRR"/>
    <property type="match status" value="2"/>
</dbReference>
<feature type="compositionally biased region" description="Polar residues" evidence="3">
    <location>
        <begin position="642"/>
        <end position="651"/>
    </location>
</feature>
<keyword evidence="4" id="KW-0472">Membrane</keyword>
<dbReference type="InterPro" id="IPR032675">
    <property type="entry name" value="LRR_dom_sf"/>
</dbReference>
<evidence type="ECO:0000256" key="5">
    <source>
        <dbReference type="SAM" id="SignalP"/>
    </source>
</evidence>
<feature type="compositionally biased region" description="Basic residues" evidence="3">
    <location>
        <begin position="609"/>
        <end position="618"/>
    </location>
</feature>
<keyword evidence="4 6" id="KW-0812">Transmembrane</keyword>
<dbReference type="EMBL" id="JAIZAY010000003">
    <property type="protein sequence ID" value="KAJ8045889.1"/>
    <property type="molecule type" value="Genomic_DNA"/>
</dbReference>
<dbReference type="InterPro" id="IPR003591">
    <property type="entry name" value="Leu-rich_rpt_typical-subtyp"/>
</dbReference>
<evidence type="ECO:0000256" key="2">
    <source>
        <dbReference type="ARBA" id="ARBA00022737"/>
    </source>
</evidence>
<dbReference type="Pfam" id="PF13855">
    <property type="entry name" value="LRR_8"/>
    <property type="match status" value="3"/>
</dbReference>
<dbReference type="PRINTS" id="PR00019">
    <property type="entry name" value="LEURICHRPT"/>
</dbReference>
<feature type="compositionally biased region" description="Polar residues" evidence="3">
    <location>
        <begin position="485"/>
        <end position="499"/>
    </location>
</feature>
<evidence type="ECO:0000256" key="1">
    <source>
        <dbReference type="ARBA" id="ARBA00022614"/>
    </source>
</evidence>
<gene>
    <name evidence="6" type="ORF">HOLleu_08999</name>
</gene>
<comment type="caution">
    <text evidence="6">The sequence shown here is derived from an EMBL/GenBank/DDBJ whole genome shotgun (WGS) entry which is preliminary data.</text>
</comment>
<dbReference type="SMART" id="SM00369">
    <property type="entry name" value="LRR_TYP"/>
    <property type="match status" value="8"/>
</dbReference>
<feature type="compositionally biased region" description="Basic residues" evidence="3">
    <location>
        <begin position="523"/>
        <end position="536"/>
    </location>
</feature>
<dbReference type="Gene3D" id="3.80.10.10">
    <property type="entry name" value="Ribonuclease Inhibitor"/>
    <property type="match status" value="2"/>
</dbReference>
<dbReference type="Proteomes" id="UP001152320">
    <property type="component" value="Chromosome 3"/>
</dbReference>
<dbReference type="OrthoDB" id="676979at2759"/>
<keyword evidence="5" id="KW-0732">Signal</keyword>
<feature type="chain" id="PRO_5040223974" evidence="5">
    <location>
        <begin position="23"/>
        <end position="651"/>
    </location>
</feature>
<dbReference type="AlphaFoldDB" id="A0A9Q1CK15"/>
<evidence type="ECO:0000256" key="3">
    <source>
        <dbReference type="SAM" id="MobiDB-lite"/>
    </source>
</evidence>
<sequence length="651" mass="72996">MACPTILQTLILAAVVLDLNMAIPTTIPTTTPQPCGTCPVKCSSGPGIKKCTADCDDKGFSEVPNDCNYVANLKISSNSIHHIASTTFESFHQLELLKMKNNGIEDIERGSFAETRLGTIDLSYNRLQRLHKDAFLNLTTLTHVKVAYNHIDSIQKYNLPDLTLLDMSHNEIGEIHRSSFEMMTNMRHLYLSHNRIGQLNNNFLGEGMIHLITLDLSENNINSINLKAFYFLTNLETLDLSGNDITDMGFPHIPGALFESQRHLKLLSVSNNRISSLQKYMLEGLQKNLTEFSADNNQISAVESDIFKQLKFRNLTKLNLTNNKLDSNFSKEFVPLLESQPPPKIELKGNPLCEEYQTVFRGQYKRYIFCSTKQMNKYLAREENTETSELTPTQFYGGKLKGEDNKQDILKLVCIISAGVLAVLLIILVVVWIKSQNRRTGNYTTCVTNRGYQYPSDRISEPETAPPPIPLREPLLDKAYANTTMSSYVTPNGNSSTNGHPPAINRHHSSTNGHSPSTNRHPPSSRRHPPSSHRHPPSSNRHSPSSNTHSSSTNRHSFRRILNRLPSITHRHSSDKPIVVIGTITGTTGTTRIEGLPPCKSLHKNNTSHNHKKPKKSTAKSEEEGAYMIREETEDGKPKNATMASYRSVQD</sequence>
<feature type="compositionally biased region" description="Basic and acidic residues" evidence="3">
    <location>
        <begin position="619"/>
        <end position="638"/>
    </location>
</feature>
<dbReference type="SUPFAM" id="SSF52047">
    <property type="entry name" value="RNI-like"/>
    <property type="match status" value="1"/>
</dbReference>
<feature type="compositionally biased region" description="Low complexity" evidence="3">
    <location>
        <begin position="537"/>
        <end position="555"/>
    </location>
</feature>
<feature type="region of interest" description="Disordered" evidence="3">
    <location>
        <begin position="485"/>
        <end position="556"/>
    </location>
</feature>
<evidence type="ECO:0000313" key="6">
    <source>
        <dbReference type="EMBL" id="KAJ8045889.1"/>
    </source>
</evidence>
<keyword evidence="4" id="KW-1133">Transmembrane helix</keyword>